<dbReference type="FunFam" id="1.10.238.260:FF:000001">
    <property type="entry name" value="2-isopropylmalate synthase"/>
    <property type="match status" value="1"/>
</dbReference>
<gene>
    <name evidence="12" type="primary">leuA</name>
    <name evidence="14" type="ORF">ET418_13615</name>
</gene>
<protein>
    <recommendedName>
        <fullName evidence="4 12">2-isopropylmalate synthase</fullName>
        <ecNumber evidence="3 12">2.3.3.13</ecNumber>
    </recommendedName>
    <alternativeName>
        <fullName evidence="12">Alpha-IPM synthase</fullName>
    </alternativeName>
    <alternativeName>
        <fullName evidence="12">Alpha-isopropylmalate synthase</fullName>
    </alternativeName>
</protein>
<dbReference type="OrthoDB" id="9803573at2"/>
<evidence type="ECO:0000256" key="5">
    <source>
        <dbReference type="ARBA" id="ARBA00022430"/>
    </source>
</evidence>
<keyword evidence="14" id="KW-0012">Acyltransferase</keyword>
<dbReference type="CDD" id="cd07940">
    <property type="entry name" value="DRE_TIM_IPMS"/>
    <property type="match status" value="1"/>
</dbReference>
<comment type="pathway">
    <text evidence="1 12">Amino-acid biosynthesis; L-leucine biosynthesis; L-leucine from 3-methyl-2-oxobutanoate: step 1/4.</text>
</comment>
<evidence type="ECO:0000259" key="13">
    <source>
        <dbReference type="PROSITE" id="PS50991"/>
    </source>
</evidence>
<dbReference type="Proteomes" id="UP000324298">
    <property type="component" value="Unassembled WGS sequence"/>
</dbReference>
<dbReference type="GO" id="GO:0003985">
    <property type="term" value="F:acetyl-CoA C-acetyltransferase activity"/>
    <property type="evidence" value="ECO:0007669"/>
    <property type="project" value="UniProtKB-UniRule"/>
</dbReference>
<dbReference type="Pfam" id="PF22617">
    <property type="entry name" value="HCS_D2"/>
    <property type="match status" value="1"/>
</dbReference>
<dbReference type="InterPro" id="IPR050073">
    <property type="entry name" value="2-IPM_HCS-like"/>
</dbReference>
<evidence type="ECO:0000256" key="4">
    <source>
        <dbReference type="ARBA" id="ARBA00018198"/>
    </source>
</evidence>
<feature type="binding site" evidence="12">
    <location>
        <position position="217"/>
    </location>
    <ligand>
        <name>Mn(2+)</name>
        <dbReference type="ChEBI" id="CHEBI:29035"/>
    </ligand>
</feature>
<accession>A0A5A9XBI2</accession>
<dbReference type="NCBIfam" id="NF002087">
    <property type="entry name" value="PRK00915.1-4"/>
    <property type="match status" value="1"/>
</dbReference>
<dbReference type="InterPro" id="IPR054691">
    <property type="entry name" value="LeuA/HCS_post-cat"/>
</dbReference>
<comment type="similarity">
    <text evidence="2 12">Belongs to the alpha-IPM synthase/homocitrate synthase family. LeuA type 1 subfamily.</text>
</comment>
<keyword evidence="8 12" id="KW-0808">Transferase</keyword>
<evidence type="ECO:0000256" key="3">
    <source>
        <dbReference type="ARBA" id="ARBA00012973"/>
    </source>
</evidence>
<organism evidence="14 15">
    <name type="scientific">Oryzomonas rubra</name>
    <dbReference type="NCBI Taxonomy" id="2509454"/>
    <lineage>
        <taxon>Bacteria</taxon>
        <taxon>Pseudomonadati</taxon>
        <taxon>Thermodesulfobacteriota</taxon>
        <taxon>Desulfuromonadia</taxon>
        <taxon>Geobacterales</taxon>
        <taxon>Geobacteraceae</taxon>
        <taxon>Oryzomonas</taxon>
    </lineage>
</organism>
<dbReference type="PROSITE" id="PS00815">
    <property type="entry name" value="AIPM_HOMOCIT_SYNTH_1"/>
    <property type="match status" value="1"/>
</dbReference>
<evidence type="ECO:0000256" key="8">
    <source>
        <dbReference type="ARBA" id="ARBA00022679"/>
    </source>
</evidence>
<keyword evidence="9 12" id="KW-0479">Metal-binding</keyword>
<evidence type="ECO:0000256" key="10">
    <source>
        <dbReference type="ARBA" id="ARBA00023211"/>
    </source>
</evidence>
<keyword evidence="10 12" id="KW-0464">Manganese</keyword>
<evidence type="ECO:0000256" key="7">
    <source>
        <dbReference type="ARBA" id="ARBA00022605"/>
    </source>
</evidence>
<dbReference type="Gene3D" id="1.10.238.260">
    <property type="match status" value="1"/>
</dbReference>
<dbReference type="EC" id="2.3.3.13" evidence="3 12"/>
<dbReference type="NCBIfam" id="TIGR00973">
    <property type="entry name" value="leuA_bact"/>
    <property type="match status" value="1"/>
</dbReference>
<keyword evidence="7 12" id="KW-0028">Amino-acid biosynthesis</keyword>
<comment type="subunit">
    <text evidence="12">Homodimer.</text>
</comment>
<dbReference type="Gene3D" id="3.30.160.270">
    <property type="match status" value="1"/>
</dbReference>
<feature type="domain" description="Pyruvate carboxyltransferase" evidence="13">
    <location>
        <begin position="17"/>
        <end position="280"/>
    </location>
</feature>
<comment type="caution">
    <text evidence="14">The sequence shown here is derived from an EMBL/GenBank/DDBJ whole genome shotgun (WGS) entry which is preliminary data.</text>
</comment>
<feature type="binding site" evidence="12">
    <location>
        <position position="215"/>
    </location>
    <ligand>
        <name>Mn(2+)</name>
        <dbReference type="ChEBI" id="CHEBI:29035"/>
    </ligand>
</feature>
<dbReference type="Gene3D" id="3.20.20.70">
    <property type="entry name" value="Aldolase class I"/>
    <property type="match status" value="1"/>
</dbReference>
<dbReference type="PROSITE" id="PS50991">
    <property type="entry name" value="PYR_CT"/>
    <property type="match status" value="1"/>
</dbReference>
<comment type="function">
    <text evidence="12">Catalyzes the condensation of the acetyl group of acetyl-CoA with 3-methyl-2-oxobutanoate (2-ketoisovalerate) to form 3-carboxy-3-hydroxy-4-methylpentanoate (2-isopropylmalate).</text>
</comment>
<dbReference type="GO" id="GO:0030145">
    <property type="term" value="F:manganese ion binding"/>
    <property type="evidence" value="ECO:0007669"/>
    <property type="project" value="UniProtKB-UniRule"/>
</dbReference>
<evidence type="ECO:0000256" key="11">
    <source>
        <dbReference type="ARBA" id="ARBA00023304"/>
    </source>
</evidence>
<evidence type="ECO:0000256" key="1">
    <source>
        <dbReference type="ARBA" id="ARBA00004689"/>
    </source>
</evidence>
<dbReference type="FunFam" id="3.20.20.70:FF:000010">
    <property type="entry name" value="2-isopropylmalate synthase"/>
    <property type="match status" value="1"/>
</dbReference>
<dbReference type="AlphaFoldDB" id="A0A5A9XBI2"/>
<dbReference type="SUPFAM" id="SSF110921">
    <property type="entry name" value="2-isopropylmalate synthase LeuA, allosteric (dimerisation) domain"/>
    <property type="match status" value="1"/>
</dbReference>
<feature type="region of interest" description="Regulatory domain" evidence="12">
    <location>
        <begin position="403"/>
        <end position="521"/>
    </location>
</feature>
<dbReference type="InterPro" id="IPR036230">
    <property type="entry name" value="LeuA_allosteric_dom_sf"/>
</dbReference>
<evidence type="ECO:0000256" key="6">
    <source>
        <dbReference type="ARBA" id="ARBA00022490"/>
    </source>
</evidence>
<evidence type="ECO:0000256" key="9">
    <source>
        <dbReference type="ARBA" id="ARBA00022723"/>
    </source>
</evidence>
<dbReference type="GO" id="GO:0003852">
    <property type="term" value="F:2-isopropylmalate synthase activity"/>
    <property type="evidence" value="ECO:0007669"/>
    <property type="project" value="UniProtKB-UniRule"/>
</dbReference>
<dbReference type="NCBIfam" id="NF002085">
    <property type="entry name" value="PRK00915.1-2"/>
    <property type="match status" value="1"/>
</dbReference>
<comment type="cofactor">
    <cofactor evidence="12">
        <name>Mn(2+)</name>
        <dbReference type="ChEBI" id="CHEBI:29035"/>
    </cofactor>
</comment>
<dbReference type="SMART" id="SM00917">
    <property type="entry name" value="LeuA_dimer"/>
    <property type="match status" value="1"/>
</dbReference>
<dbReference type="PROSITE" id="PS00816">
    <property type="entry name" value="AIPM_HOMOCIT_SYNTH_2"/>
    <property type="match status" value="1"/>
</dbReference>
<feature type="binding site" evidence="12">
    <location>
        <position position="26"/>
    </location>
    <ligand>
        <name>Mn(2+)</name>
        <dbReference type="ChEBI" id="CHEBI:29035"/>
    </ligand>
</feature>
<dbReference type="UniPathway" id="UPA00048">
    <property type="reaction ID" value="UER00070"/>
</dbReference>
<evidence type="ECO:0000313" key="14">
    <source>
        <dbReference type="EMBL" id="KAA0889805.1"/>
    </source>
</evidence>
<comment type="catalytic activity">
    <reaction evidence="12">
        <text>3-methyl-2-oxobutanoate + acetyl-CoA + H2O = (2S)-2-isopropylmalate + CoA + H(+)</text>
        <dbReference type="Rhea" id="RHEA:21524"/>
        <dbReference type="ChEBI" id="CHEBI:1178"/>
        <dbReference type="ChEBI" id="CHEBI:11851"/>
        <dbReference type="ChEBI" id="CHEBI:15377"/>
        <dbReference type="ChEBI" id="CHEBI:15378"/>
        <dbReference type="ChEBI" id="CHEBI:57287"/>
        <dbReference type="ChEBI" id="CHEBI:57288"/>
        <dbReference type="EC" id="2.3.3.13"/>
    </reaction>
</comment>
<feature type="binding site" evidence="12">
    <location>
        <position position="251"/>
    </location>
    <ligand>
        <name>Mn(2+)</name>
        <dbReference type="ChEBI" id="CHEBI:29035"/>
    </ligand>
</feature>
<dbReference type="Pfam" id="PF00682">
    <property type="entry name" value="HMGL-like"/>
    <property type="match status" value="1"/>
</dbReference>
<evidence type="ECO:0000256" key="12">
    <source>
        <dbReference type="HAMAP-Rule" id="MF_01025"/>
    </source>
</evidence>
<proteinExistence type="inferred from homology"/>
<dbReference type="InterPro" id="IPR000891">
    <property type="entry name" value="PYR_CT"/>
</dbReference>
<dbReference type="PANTHER" id="PTHR10277:SF9">
    <property type="entry name" value="2-ISOPROPYLMALATE SYNTHASE 1, CHLOROPLASTIC-RELATED"/>
    <property type="match status" value="1"/>
</dbReference>
<dbReference type="InterPro" id="IPR005671">
    <property type="entry name" value="LeuA_bact_synth"/>
</dbReference>
<dbReference type="EMBL" id="SRSD01000008">
    <property type="protein sequence ID" value="KAA0889805.1"/>
    <property type="molecule type" value="Genomic_DNA"/>
</dbReference>
<evidence type="ECO:0000256" key="2">
    <source>
        <dbReference type="ARBA" id="ARBA00009396"/>
    </source>
</evidence>
<keyword evidence="6 12" id="KW-0963">Cytoplasm</keyword>
<dbReference type="InterPro" id="IPR013709">
    <property type="entry name" value="2-isopropylmalate_synth_dimer"/>
</dbReference>
<keyword evidence="15" id="KW-1185">Reference proteome</keyword>
<dbReference type="SUPFAM" id="SSF51569">
    <property type="entry name" value="Aldolase"/>
    <property type="match status" value="1"/>
</dbReference>
<dbReference type="PANTHER" id="PTHR10277">
    <property type="entry name" value="HOMOCITRATE SYNTHASE-RELATED"/>
    <property type="match status" value="1"/>
</dbReference>
<keyword evidence="5 12" id="KW-0432">Leucine biosynthesis</keyword>
<reference evidence="14 15" key="1">
    <citation type="submission" date="2019-04" db="EMBL/GenBank/DDBJ databases">
        <title>Geobacter ruber sp. nov., ferric-reducing bacteria isolated from paddy soil.</title>
        <authorList>
            <person name="Xu Z."/>
            <person name="Masuda Y."/>
            <person name="Itoh H."/>
            <person name="Senoo K."/>
        </authorList>
    </citation>
    <scope>NUCLEOTIDE SEQUENCE [LARGE SCALE GENOMIC DNA]</scope>
    <source>
        <strain evidence="14 15">Red88</strain>
    </source>
</reference>
<dbReference type="FunFam" id="3.30.160.270:FF:000001">
    <property type="entry name" value="2-isopropylmalate synthase"/>
    <property type="match status" value="1"/>
</dbReference>
<keyword evidence="11 12" id="KW-0100">Branched-chain amino acid biosynthesis</keyword>
<dbReference type="GO" id="GO:0005829">
    <property type="term" value="C:cytosol"/>
    <property type="evidence" value="ECO:0007669"/>
    <property type="project" value="TreeGrafter"/>
</dbReference>
<dbReference type="RefSeq" id="WP_149308395.1">
    <property type="nucleotide sequence ID" value="NZ_SRSD01000008.1"/>
</dbReference>
<dbReference type="InterPro" id="IPR002034">
    <property type="entry name" value="AIPM/Hcit_synth_CS"/>
</dbReference>
<dbReference type="GO" id="GO:0009098">
    <property type="term" value="P:L-leucine biosynthetic process"/>
    <property type="evidence" value="ECO:0007669"/>
    <property type="project" value="UniProtKB-UniRule"/>
</dbReference>
<dbReference type="Pfam" id="PF08502">
    <property type="entry name" value="LeuA_dimer"/>
    <property type="match status" value="1"/>
</dbReference>
<dbReference type="HAMAP" id="MF_01025">
    <property type="entry name" value="LeuA_type1"/>
    <property type="match status" value="1"/>
</dbReference>
<name>A0A5A9XBI2_9BACT</name>
<dbReference type="NCBIfam" id="NF002086">
    <property type="entry name" value="PRK00915.1-3"/>
    <property type="match status" value="1"/>
</dbReference>
<sequence>MAKAPTKKQKQDDRQLIRVFDTTLRDGEQAPGNSMNIEEKLRVAKQLQKMNVDVIEAGFPIASEGDFEAVKLVAQQIKGPQIAGLCRAGDKDIDRAWEALKYAGDKGRIHTFIATSDIHMQYKLKMEPAKVLAAAIKAVKRAASYTPNVEFSCEDATRTRLPFLAEVVEAVIDAGATTVNIPDTVGYTIPFEYFNIITYLKEHVRNIDRAIISVHCHNDLGLSVANSIAAVQAGARQVECTINGIGERAGNCSLEEFIMALRTRHDILPFTTNVATEQLTPASRLLTNITGIGVQPNKAIVGANAFAHEAGIHQHGMMMDKSTYEIMTPESVGLSASALVLGKHSGRHAFKQRLEELGHELDDDKLNRAFERFKALADLKKEVFDEDLDAIVMEESREDVKYRLGHITVTCGSFAVATATVQLEIDGEPVRTAELGDGPVDATLKAIKKLTKTKAKLVQYNVGAITSGTDAQGEVTVRVAEGNNVVVGKGSSTDIIEASAKAYVHALNRLNLRQKRLKETV</sequence>
<evidence type="ECO:0000313" key="15">
    <source>
        <dbReference type="Proteomes" id="UP000324298"/>
    </source>
</evidence>
<dbReference type="InterPro" id="IPR013785">
    <property type="entry name" value="Aldolase_TIM"/>
</dbReference>